<dbReference type="PANTHER" id="PTHR45833:SF1">
    <property type="entry name" value="METHIONINE SYNTHASE"/>
    <property type="match status" value="1"/>
</dbReference>
<evidence type="ECO:0000313" key="5">
    <source>
        <dbReference type="Proteomes" id="UP000441585"/>
    </source>
</evidence>
<dbReference type="GO" id="GO:0005829">
    <property type="term" value="C:cytosol"/>
    <property type="evidence" value="ECO:0007669"/>
    <property type="project" value="TreeGrafter"/>
</dbReference>
<dbReference type="GO" id="GO:0046872">
    <property type="term" value="F:metal ion binding"/>
    <property type="evidence" value="ECO:0007669"/>
    <property type="project" value="UniProtKB-KW"/>
</dbReference>
<sequence length="231" mass="26462">MILQLIDSEVTYMEKDTAAFTRLLLDGNQNRAWQMVEARHADGAEPITIFQELLTPAMAHIGILWEEDQISVADEHLATTTCDFVLSRYQQHILTEPKQTESNKKAMFLCIEDELHHLGLKMVSILFELYGYKTKLFGANLPLEYALITAADWQPDVIGLSFSLRKHANRLNHYIQELEQIEHSPVVIVGGRIVSTINKAEYCSDKTRLFHALSDLHEWLSNTEEKENSHV</sequence>
<gene>
    <name evidence="4" type="ORF">GJU41_00950</name>
</gene>
<dbReference type="Gene3D" id="1.10.1240.10">
    <property type="entry name" value="Methionine synthase domain"/>
    <property type="match status" value="1"/>
</dbReference>
<comment type="caution">
    <text evidence="4">The sequence shown here is derived from an EMBL/GenBank/DDBJ whole genome shotgun (WGS) entry which is preliminary data.</text>
</comment>
<organism evidence="4 5">
    <name type="scientific">Metabacillus idriensis</name>
    <dbReference type="NCBI Taxonomy" id="324768"/>
    <lineage>
        <taxon>Bacteria</taxon>
        <taxon>Bacillati</taxon>
        <taxon>Bacillota</taxon>
        <taxon>Bacilli</taxon>
        <taxon>Bacillales</taxon>
        <taxon>Bacillaceae</taxon>
        <taxon>Metabacillus</taxon>
    </lineage>
</organism>
<dbReference type="GO" id="GO:0008705">
    <property type="term" value="F:methionine synthase activity"/>
    <property type="evidence" value="ECO:0007669"/>
    <property type="project" value="TreeGrafter"/>
</dbReference>
<evidence type="ECO:0000259" key="3">
    <source>
        <dbReference type="PROSITE" id="PS51332"/>
    </source>
</evidence>
<dbReference type="InterPro" id="IPR036724">
    <property type="entry name" value="Cobalamin-bd_sf"/>
</dbReference>
<keyword evidence="2" id="KW-0170">Cobalt</keyword>
<dbReference type="Pfam" id="PF02310">
    <property type="entry name" value="B12-binding"/>
    <property type="match status" value="1"/>
</dbReference>
<feature type="domain" description="B12-binding" evidence="3">
    <location>
        <begin position="103"/>
        <end position="227"/>
    </location>
</feature>
<evidence type="ECO:0000313" key="4">
    <source>
        <dbReference type="EMBL" id="MRX52523.1"/>
    </source>
</evidence>
<dbReference type="Proteomes" id="UP000441585">
    <property type="component" value="Unassembled WGS sequence"/>
</dbReference>
<dbReference type="InterPro" id="IPR006158">
    <property type="entry name" value="Cobalamin-bd"/>
</dbReference>
<evidence type="ECO:0000256" key="1">
    <source>
        <dbReference type="ARBA" id="ARBA00022723"/>
    </source>
</evidence>
<dbReference type="GO" id="GO:0050667">
    <property type="term" value="P:homocysteine metabolic process"/>
    <property type="evidence" value="ECO:0007669"/>
    <property type="project" value="TreeGrafter"/>
</dbReference>
<dbReference type="Gene3D" id="3.40.50.280">
    <property type="entry name" value="Cobalamin-binding domain"/>
    <property type="match status" value="1"/>
</dbReference>
<dbReference type="InterPro" id="IPR050554">
    <property type="entry name" value="Met_Synthase/Corrinoid"/>
</dbReference>
<keyword evidence="1" id="KW-0479">Metal-binding</keyword>
<dbReference type="PANTHER" id="PTHR45833">
    <property type="entry name" value="METHIONINE SYNTHASE"/>
    <property type="match status" value="1"/>
</dbReference>
<name>A0A6I2M9N1_9BACI</name>
<dbReference type="GO" id="GO:0031419">
    <property type="term" value="F:cobalamin binding"/>
    <property type="evidence" value="ECO:0007669"/>
    <property type="project" value="InterPro"/>
</dbReference>
<keyword evidence="5" id="KW-1185">Reference proteome</keyword>
<dbReference type="InterPro" id="IPR036594">
    <property type="entry name" value="Meth_synthase_dom"/>
</dbReference>
<protein>
    <submittedName>
        <fullName evidence="4">Cobalamin-binding protein</fullName>
    </submittedName>
</protein>
<dbReference type="EMBL" id="WKKF01000001">
    <property type="protein sequence ID" value="MRX52523.1"/>
    <property type="molecule type" value="Genomic_DNA"/>
</dbReference>
<evidence type="ECO:0000256" key="2">
    <source>
        <dbReference type="ARBA" id="ARBA00023285"/>
    </source>
</evidence>
<accession>A0A6I2M9N1</accession>
<dbReference type="GO" id="GO:0046653">
    <property type="term" value="P:tetrahydrofolate metabolic process"/>
    <property type="evidence" value="ECO:0007669"/>
    <property type="project" value="TreeGrafter"/>
</dbReference>
<reference evidence="4 5" key="1">
    <citation type="submission" date="2019-11" db="EMBL/GenBank/DDBJ databases">
        <title>Bacillus idriensis genome.</title>
        <authorList>
            <person name="Konopka E.N."/>
            <person name="Newman J.D."/>
        </authorList>
    </citation>
    <scope>NUCLEOTIDE SEQUENCE [LARGE SCALE GENOMIC DNA]</scope>
    <source>
        <strain evidence="4 5">DSM 19097</strain>
    </source>
</reference>
<dbReference type="SUPFAM" id="SSF52242">
    <property type="entry name" value="Cobalamin (vitamin B12)-binding domain"/>
    <property type="match status" value="1"/>
</dbReference>
<dbReference type="InterPro" id="IPR003759">
    <property type="entry name" value="Cbl-bd_cap"/>
</dbReference>
<dbReference type="PROSITE" id="PS51332">
    <property type="entry name" value="B12_BINDING"/>
    <property type="match status" value="1"/>
</dbReference>
<dbReference type="Pfam" id="PF02607">
    <property type="entry name" value="B12-binding_2"/>
    <property type="match status" value="1"/>
</dbReference>
<dbReference type="SUPFAM" id="SSF47644">
    <property type="entry name" value="Methionine synthase domain"/>
    <property type="match status" value="1"/>
</dbReference>
<proteinExistence type="predicted"/>
<dbReference type="AlphaFoldDB" id="A0A6I2M9N1"/>